<sequence>MVIFINNEFVNSKSGKTFPTLNPSTENVICEVQEGDAADIAIAVEAAKRAFGLNSPWRQLTSSDRGDLLYKLADLLVRDAEYLGVSHHCDGLSFRR</sequence>
<accession>A0A3S4ZZQ0</accession>
<feature type="domain" description="Aldehyde dehydrogenase" evidence="1">
    <location>
        <begin position="9"/>
        <end position="83"/>
    </location>
</feature>
<dbReference type="EMBL" id="CAAALY010064153">
    <property type="protein sequence ID" value="VEL23817.1"/>
    <property type="molecule type" value="Genomic_DNA"/>
</dbReference>
<dbReference type="AlphaFoldDB" id="A0A3S4ZZQ0"/>
<reference evidence="2" key="1">
    <citation type="submission" date="2018-11" db="EMBL/GenBank/DDBJ databases">
        <authorList>
            <consortium name="Pathogen Informatics"/>
        </authorList>
    </citation>
    <scope>NUCLEOTIDE SEQUENCE</scope>
</reference>
<gene>
    <name evidence="2" type="ORF">PXEA_LOCUS17257</name>
</gene>
<dbReference type="InterPro" id="IPR016162">
    <property type="entry name" value="Ald_DH_N"/>
</dbReference>
<keyword evidence="3" id="KW-1185">Reference proteome</keyword>
<proteinExistence type="predicted"/>
<dbReference type="InterPro" id="IPR016161">
    <property type="entry name" value="Ald_DH/histidinol_DH"/>
</dbReference>
<evidence type="ECO:0000313" key="2">
    <source>
        <dbReference type="EMBL" id="VEL23817.1"/>
    </source>
</evidence>
<name>A0A3S4ZZQ0_9PLAT</name>
<organism evidence="2 3">
    <name type="scientific">Protopolystoma xenopodis</name>
    <dbReference type="NCBI Taxonomy" id="117903"/>
    <lineage>
        <taxon>Eukaryota</taxon>
        <taxon>Metazoa</taxon>
        <taxon>Spiralia</taxon>
        <taxon>Lophotrochozoa</taxon>
        <taxon>Platyhelminthes</taxon>
        <taxon>Monogenea</taxon>
        <taxon>Polyopisthocotylea</taxon>
        <taxon>Polystomatidea</taxon>
        <taxon>Polystomatidae</taxon>
        <taxon>Protopolystoma</taxon>
    </lineage>
</organism>
<dbReference type="Pfam" id="PF00171">
    <property type="entry name" value="Aldedh"/>
    <property type="match status" value="1"/>
</dbReference>
<evidence type="ECO:0000313" key="3">
    <source>
        <dbReference type="Proteomes" id="UP000784294"/>
    </source>
</evidence>
<dbReference type="InterPro" id="IPR015590">
    <property type="entry name" value="Aldehyde_DH_dom"/>
</dbReference>
<dbReference type="Proteomes" id="UP000784294">
    <property type="component" value="Unassembled WGS sequence"/>
</dbReference>
<dbReference type="SUPFAM" id="SSF53720">
    <property type="entry name" value="ALDH-like"/>
    <property type="match status" value="1"/>
</dbReference>
<dbReference type="PANTHER" id="PTHR11699">
    <property type="entry name" value="ALDEHYDE DEHYDROGENASE-RELATED"/>
    <property type="match status" value="1"/>
</dbReference>
<dbReference type="GO" id="GO:0016491">
    <property type="term" value="F:oxidoreductase activity"/>
    <property type="evidence" value="ECO:0007669"/>
    <property type="project" value="InterPro"/>
</dbReference>
<dbReference type="OrthoDB" id="310895at2759"/>
<protein>
    <recommendedName>
        <fullName evidence="1">Aldehyde dehydrogenase domain-containing protein</fullName>
    </recommendedName>
</protein>
<dbReference type="Gene3D" id="3.40.605.10">
    <property type="entry name" value="Aldehyde Dehydrogenase, Chain A, domain 1"/>
    <property type="match status" value="1"/>
</dbReference>
<comment type="caution">
    <text evidence="2">The sequence shown here is derived from an EMBL/GenBank/DDBJ whole genome shotgun (WGS) entry which is preliminary data.</text>
</comment>
<evidence type="ECO:0000259" key="1">
    <source>
        <dbReference type="Pfam" id="PF00171"/>
    </source>
</evidence>